<organism evidence="3 4">
    <name type="scientific">Saccharopolyspora aridisoli</name>
    <dbReference type="NCBI Taxonomy" id="2530385"/>
    <lineage>
        <taxon>Bacteria</taxon>
        <taxon>Bacillati</taxon>
        <taxon>Actinomycetota</taxon>
        <taxon>Actinomycetes</taxon>
        <taxon>Pseudonocardiales</taxon>
        <taxon>Pseudonocardiaceae</taxon>
        <taxon>Saccharopolyspora</taxon>
    </lineage>
</organism>
<dbReference type="InterPro" id="IPR029062">
    <property type="entry name" value="Class_I_gatase-like"/>
</dbReference>
<accession>A0A4R4V2I9</accession>
<gene>
    <name evidence="3" type="ORF">E1161_10570</name>
</gene>
<dbReference type="OrthoDB" id="8217716at2"/>
<dbReference type="Pfam" id="PF06283">
    <property type="entry name" value="ThuA"/>
    <property type="match status" value="1"/>
</dbReference>
<comment type="caution">
    <text evidence="3">The sequence shown here is derived from an EMBL/GenBank/DDBJ whole genome shotgun (WGS) entry which is preliminary data.</text>
</comment>
<dbReference type="InterPro" id="IPR029010">
    <property type="entry name" value="ThuA-like"/>
</dbReference>
<keyword evidence="1" id="KW-0732">Signal</keyword>
<dbReference type="Gene3D" id="3.40.50.880">
    <property type="match status" value="1"/>
</dbReference>
<dbReference type="EMBL" id="SMKV01000010">
    <property type="protein sequence ID" value="TDC93449.1"/>
    <property type="molecule type" value="Genomic_DNA"/>
</dbReference>
<evidence type="ECO:0000313" key="4">
    <source>
        <dbReference type="Proteomes" id="UP000294744"/>
    </source>
</evidence>
<reference evidence="3 4" key="1">
    <citation type="submission" date="2019-03" db="EMBL/GenBank/DDBJ databases">
        <title>Draft genome sequences of novel Actinobacteria.</title>
        <authorList>
            <person name="Sahin N."/>
            <person name="Ay H."/>
            <person name="Saygin H."/>
        </authorList>
    </citation>
    <scope>NUCLEOTIDE SEQUENCE [LARGE SCALE GENOMIC DNA]</scope>
    <source>
        <strain evidence="3 4">16K404</strain>
    </source>
</reference>
<evidence type="ECO:0000256" key="1">
    <source>
        <dbReference type="SAM" id="SignalP"/>
    </source>
</evidence>
<dbReference type="Proteomes" id="UP000294744">
    <property type="component" value="Unassembled WGS sequence"/>
</dbReference>
<evidence type="ECO:0000259" key="2">
    <source>
        <dbReference type="Pfam" id="PF06283"/>
    </source>
</evidence>
<dbReference type="SUPFAM" id="SSF52317">
    <property type="entry name" value="Class I glutamine amidotransferase-like"/>
    <property type="match status" value="1"/>
</dbReference>
<dbReference type="AlphaFoldDB" id="A0A4R4V2I9"/>
<dbReference type="RefSeq" id="WP_132622126.1">
    <property type="nucleotide sequence ID" value="NZ_SMKV01000010.1"/>
</dbReference>
<dbReference type="PANTHER" id="PTHR40469">
    <property type="entry name" value="SECRETED GLYCOSYL HYDROLASE"/>
    <property type="match status" value="1"/>
</dbReference>
<sequence>MRTTRLALLGTLLAGTMAAPAWAVAPEPADQPTVLVFSETAGYRHASIEPGIASIQELGRQNGFHVERTEDSARFTDQELARYDAVVWLSTTGDVLDQPQQDAFERYIRTGGGYVGVHAAADTEYDWPFYGELVGAYFAGHPHIQPATVRVEDHRNDSTAHLPNRWERTDEWYNFRANPRPDVHVLAALDERSYDPGDTAMGGDHPIAWCHAVDAGRAFYTGGGHTDESYSEPDFMRHVLGGIRVALDRAPC</sequence>
<name>A0A4R4V2I9_9PSEU</name>
<feature type="signal peptide" evidence="1">
    <location>
        <begin position="1"/>
        <end position="23"/>
    </location>
</feature>
<evidence type="ECO:0000313" key="3">
    <source>
        <dbReference type="EMBL" id="TDC93449.1"/>
    </source>
</evidence>
<proteinExistence type="predicted"/>
<keyword evidence="4" id="KW-1185">Reference proteome</keyword>
<feature type="domain" description="ThuA-like" evidence="2">
    <location>
        <begin position="34"/>
        <end position="244"/>
    </location>
</feature>
<dbReference type="PANTHER" id="PTHR40469:SF2">
    <property type="entry name" value="GALACTOSE-BINDING DOMAIN-LIKE SUPERFAMILY PROTEIN"/>
    <property type="match status" value="1"/>
</dbReference>
<feature type="chain" id="PRO_5020635959" evidence="1">
    <location>
        <begin position="24"/>
        <end position="252"/>
    </location>
</feature>
<protein>
    <submittedName>
        <fullName evidence="3">ThuA domain-containing protein</fullName>
    </submittedName>
</protein>